<evidence type="ECO:0000313" key="1">
    <source>
        <dbReference type="EMBL" id="BAG05950.1"/>
    </source>
</evidence>
<dbReference type="PaxDb" id="449447-MAE_61280"/>
<dbReference type="KEGG" id="mar:MAE_61280"/>
<keyword evidence="2" id="KW-1185">Reference proteome</keyword>
<dbReference type="HOGENOM" id="CLU_2717862_0_0_3"/>
<dbReference type="EMBL" id="AP009552">
    <property type="protein sequence ID" value="BAG05950.1"/>
    <property type="molecule type" value="Genomic_DNA"/>
</dbReference>
<sequence>MGCSNIRCASAKSRSCLMIFARFFCRSHSNFIFLFYRVVIPYIEKNPIIVENSIVRGVILIEIKRNLSPRSK</sequence>
<dbReference type="AlphaFoldDB" id="B0JK96"/>
<reference evidence="1 2" key="1">
    <citation type="journal article" date="2007" name="DNA Res.">
        <title>Complete genomic structure of the bloom-forming toxic cyanobacterium Microcystis aeruginosa NIES-843.</title>
        <authorList>
            <person name="Kaneko T."/>
            <person name="Nakajima N."/>
            <person name="Okamoto S."/>
            <person name="Suzuki I."/>
            <person name="Tanabe Y."/>
            <person name="Tamaoki M."/>
            <person name="Nakamura Y."/>
            <person name="Kasai F."/>
            <person name="Watanabe A."/>
            <person name="Kawashima K."/>
            <person name="Kishida Y."/>
            <person name="Ono A."/>
            <person name="Shimizu Y."/>
            <person name="Takahashi C."/>
            <person name="Minami C."/>
            <person name="Fujishiro T."/>
            <person name="Kohara M."/>
            <person name="Katoh M."/>
            <person name="Nakazaki N."/>
            <person name="Nakayama S."/>
            <person name="Yamada M."/>
            <person name="Tabata S."/>
            <person name="Watanabe M.M."/>
        </authorList>
    </citation>
    <scope>NUCLEOTIDE SEQUENCE [LARGE SCALE GENOMIC DNA]</scope>
    <source>
        <strain evidence="2">NIES-843 / IAM M-247</strain>
    </source>
</reference>
<dbReference type="EnsemblBacteria" id="BAG05950">
    <property type="protein sequence ID" value="BAG05950"/>
    <property type="gene ID" value="MAE_61280"/>
</dbReference>
<name>B0JK96_MICAN</name>
<accession>B0JK96</accession>
<proteinExistence type="predicted"/>
<gene>
    <name evidence="1" type="ordered locus">MAE_61280</name>
</gene>
<organism evidence="1 2">
    <name type="scientific">Microcystis aeruginosa (strain NIES-843 / IAM M-2473)</name>
    <dbReference type="NCBI Taxonomy" id="449447"/>
    <lineage>
        <taxon>Bacteria</taxon>
        <taxon>Bacillati</taxon>
        <taxon>Cyanobacteriota</taxon>
        <taxon>Cyanophyceae</taxon>
        <taxon>Oscillatoriophycideae</taxon>
        <taxon>Chroococcales</taxon>
        <taxon>Microcystaceae</taxon>
        <taxon>Microcystis</taxon>
    </lineage>
</organism>
<protein>
    <submittedName>
        <fullName evidence="1">Uncharacterized protein</fullName>
    </submittedName>
</protein>
<dbReference type="Proteomes" id="UP000001510">
    <property type="component" value="Chromosome"/>
</dbReference>
<evidence type="ECO:0000313" key="2">
    <source>
        <dbReference type="Proteomes" id="UP000001510"/>
    </source>
</evidence>